<feature type="transmembrane region" description="Helical" evidence="2">
    <location>
        <begin position="87"/>
        <end position="106"/>
    </location>
</feature>
<gene>
    <name evidence="4" type="primary">hofD</name>
    <name evidence="4" type="ORF">NCTC11297_01015</name>
</gene>
<feature type="transmembrane region" description="Helical" evidence="2">
    <location>
        <begin position="187"/>
        <end position="204"/>
    </location>
</feature>
<dbReference type="Proteomes" id="UP000255098">
    <property type="component" value="Unassembled WGS sequence"/>
</dbReference>
<evidence type="ECO:0000259" key="3">
    <source>
        <dbReference type="Pfam" id="PF01478"/>
    </source>
</evidence>
<protein>
    <submittedName>
        <fullName evidence="4">Type 4 prepilin-like proteins leader peptide-processing enzyme</fullName>
        <ecNumber evidence="4">3.4.23.43</ecNumber>
    </submittedName>
</protein>
<feature type="transmembrane region" description="Helical" evidence="2">
    <location>
        <begin position="62"/>
        <end position="81"/>
    </location>
</feature>
<evidence type="ECO:0000256" key="1">
    <source>
        <dbReference type="ARBA" id="ARBA00005801"/>
    </source>
</evidence>
<feature type="transmembrane region" description="Helical" evidence="2">
    <location>
        <begin position="113"/>
        <end position="130"/>
    </location>
</feature>
<evidence type="ECO:0000256" key="2">
    <source>
        <dbReference type="SAM" id="Phobius"/>
    </source>
</evidence>
<dbReference type="InterPro" id="IPR050882">
    <property type="entry name" value="Prepilin_peptidase/N-MTase"/>
</dbReference>
<dbReference type="Pfam" id="PF01478">
    <property type="entry name" value="Peptidase_A24"/>
    <property type="match status" value="1"/>
</dbReference>
<keyword evidence="5" id="KW-1185">Reference proteome</keyword>
<dbReference type="EMBL" id="UGSP01000001">
    <property type="protein sequence ID" value="SUB23993.1"/>
    <property type="molecule type" value="Genomic_DNA"/>
</dbReference>
<dbReference type="GeneID" id="300133228"/>
<comment type="similarity">
    <text evidence="1">Belongs to the peptidase A24 family.</text>
</comment>
<dbReference type="GO" id="GO:0005886">
    <property type="term" value="C:plasma membrane"/>
    <property type="evidence" value="ECO:0007669"/>
    <property type="project" value="TreeGrafter"/>
</dbReference>
<keyword evidence="2" id="KW-0812">Transmembrane</keyword>
<organism evidence="4 5">
    <name type="scientific">Avibacterium avium</name>
    <name type="common">Pasteurella avium</name>
    <dbReference type="NCBI Taxonomy" id="751"/>
    <lineage>
        <taxon>Bacteria</taxon>
        <taxon>Pseudomonadati</taxon>
        <taxon>Pseudomonadota</taxon>
        <taxon>Gammaproteobacteria</taxon>
        <taxon>Pasteurellales</taxon>
        <taxon>Pasteurellaceae</taxon>
        <taxon>Avibacterium</taxon>
    </lineage>
</organism>
<feature type="domain" description="Prepilin type IV endopeptidase peptidase" evidence="3">
    <location>
        <begin position="93"/>
        <end position="199"/>
    </location>
</feature>
<reference evidence="4 5" key="1">
    <citation type="submission" date="2018-06" db="EMBL/GenBank/DDBJ databases">
        <authorList>
            <consortium name="Pathogen Informatics"/>
            <person name="Doyle S."/>
        </authorList>
    </citation>
    <scope>NUCLEOTIDE SEQUENCE [LARGE SCALE GENOMIC DNA]</scope>
    <source>
        <strain evidence="5">NCTC 11297</strain>
    </source>
</reference>
<dbReference type="PANTHER" id="PTHR30487">
    <property type="entry name" value="TYPE 4 PREPILIN-LIKE PROTEINS LEADER PEPTIDE-PROCESSING ENZYME"/>
    <property type="match status" value="1"/>
</dbReference>
<dbReference type="Gene3D" id="1.20.120.1220">
    <property type="match status" value="1"/>
</dbReference>
<dbReference type="GO" id="GO:0004190">
    <property type="term" value="F:aspartic-type endopeptidase activity"/>
    <property type="evidence" value="ECO:0007669"/>
    <property type="project" value="UniProtKB-EC"/>
</dbReference>
<dbReference type="GO" id="GO:0006465">
    <property type="term" value="P:signal peptide processing"/>
    <property type="evidence" value="ECO:0007669"/>
    <property type="project" value="TreeGrafter"/>
</dbReference>
<name>A0A379ASA3_AVIAV</name>
<sequence length="233" mass="26806">MITLATFLLGGFVGLLIFLYIATFTQRLTQTVWQDYCELFQPQQREKPMPHSSWQNKKCGSFLCYIFAFAGLFVLCGKLNADPYVALWWATWLSLVILISIIDWLYRLISPLLCVWLFLWTLLGVHWHIISFSLEQALASAVGILLIFYSVYYISQMIYHKTMLGEGDCWLAFALGAGIFWQKLPHFVFLACCYAIVFCGIQKLCRRDGQQTVQQIPFAPFLSLSALSLLLLR</sequence>
<keyword evidence="2" id="KW-0472">Membrane</keyword>
<dbReference type="EC" id="3.4.23.43" evidence="4"/>
<proteinExistence type="inferred from homology"/>
<feature type="transmembrane region" description="Helical" evidence="2">
    <location>
        <begin position="136"/>
        <end position="155"/>
    </location>
</feature>
<keyword evidence="4" id="KW-0378">Hydrolase</keyword>
<accession>A0A379ASA3</accession>
<feature type="transmembrane region" description="Helical" evidence="2">
    <location>
        <begin position="6"/>
        <end position="24"/>
    </location>
</feature>
<dbReference type="AlphaFoldDB" id="A0A379ASA3"/>
<evidence type="ECO:0000313" key="5">
    <source>
        <dbReference type="Proteomes" id="UP000255098"/>
    </source>
</evidence>
<dbReference type="RefSeq" id="WP_115249264.1">
    <property type="nucleotide sequence ID" value="NZ_UGSP01000001.1"/>
</dbReference>
<dbReference type="InterPro" id="IPR000045">
    <property type="entry name" value="Prepilin_IV_endopep_pep"/>
</dbReference>
<evidence type="ECO:0000313" key="4">
    <source>
        <dbReference type="EMBL" id="SUB23993.1"/>
    </source>
</evidence>
<dbReference type="PANTHER" id="PTHR30487:SF0">
    <property type="entry name" value="PREPILIN LEADER PEPTIDASE_N-METHYLTRANSFERASE-RELATED"/>
    <property type="match status" value="1"/>
</dbReference>
<keyword evidence="2" id="KW-1133">Transmembrane helix</keyword>